<dbReference type="InterPro" id="IPR036188">
    <property type="entry name" value="FAD/NAD-bd_sf"/>
</dbReference>
<dbReference type="Proteomes" id="UP000286594">
    <property type="component" value="Unassembled WGS sequence"/>
</dbReference>
<evidence type="ECO:0000259" key="1">
    <source>
        <dbReference type="Pfam" id="PF13454"/>
    </source>
</evidence>
<feature type="domain" description="FAD-dependent urate hydroxylase HpyO/Asp monooxygenase CreE-like FAD/NAD(P)-binding" evidence="1">
    <location>
        <begin position="17"/>
        <end position="160"/>
    </location>
</feature>
<dbReference type="EMBL" id="SAVB01000007">
    <property type="protein sequence ID" value="RWR50250.1"/>
    <property type="molecule type" value="Genomic_DNA"/>
</dbReference>
<proteinExistence type="predicted"/>
<dbReference type="Gene3D" id="3.50.50.60">
    <property type="entry name" value="FAD/NAD(P)-binding domain"/>
    <property type="match status" value="1"/>
</dbReference>
<organism evidence="2 3">
    <name type="scientific">Paenirhodobacter ferrireducens</name>
    <dbReference type="NCBI Taxonomy" id="1215032"/>
    <lineage>
        <taxon>Bacteria</taxon>
        <taxon>Pseudomonadati</taxon>
        <taxon>Pseudomonadota</taxon>
        <taxon>Alphaproteobacteria</taxon>
        <taxon>Rhodobacterales</taxon>
        <taxon>Rhodobacter group</taxon>
        <taxon>Paenirhodobacter</taxon>
    </lineage>
</organism>
<dbReference type="Pfam" id="PF13454">
    <property type="entry name" value="NAD_binding_9"/>
    <property type="match status" value="1"/>
</dbReference>
<sequence>MPIAAFPREPGWRDVLVIGGGASGVLFAANLLRHDTDLRVTVIEGRHLLGCGIAYSTTDPDHLLNTRVHHMSAFPDDPDHFLRWLQTEVDGVRYRRDSFVSRATYGRYLAALLAPWAASGRLLCVAGTCVAIRERTSGVKVTLADGQSLAGAYAVLATGHVVPRPDPAGLVTRAWSAGADTVPDRAVLIIGTGLSMVDQVLSLERAGHTGPIIAISRRGLLPRPHAAGTPLPTAGEILPLGVPLSAILSWLRGRVRQAEAAGGSWRDAVDGIRPWVSLFWQHMSTEQRARFLRHGASWWEVHRHRIPLASADRIAAARARGRLRIVRAAFVRAEPGRDGAIRAVVRARGSATQDSIEVGRIIDCRGIRNDPERNAAPVIAGLLAQGAARVDPLRLGLEVTAESRLIGADGHPSTRLFALGPVARATFWEITAIPDIRIQAGQVAQRIAEQSDGRAVSHRAQQS</sequence>
<dbReference type="OrthoDB" id="101972at2"/>
<dbReference type="PANTHER" id="PTHR40254:SF1">
    <property type="entry name" value="BLR0577 PROTEIN"/>
    <property type="match status" value="1"/>
</dbReference>
<dbReference type="InterPro" id="IPR038732">
    <property type="entry name" value="HpyO/CreE_NAD-binding"/>
</dbReference>
<dbReference type="PANTHER" id="PTHR40254">
    <property type="entry name" value="BLR0577 PROTEIN"/>
    <property type="match status" value="1"/>
</dbReference>
<dbReference type="InterPro" id="IPR052189">
    <property type="entry name" value="L-asp_N-monooxygenase_NS-form"/>
</dbReference>
<gene>
    <name evidence="2" type="ORF">EOW65_07080</name>
</gene>
<protein>
    <submittedName>
        <fullName evidence="2">FAD-dependent oxidoreductase</fullName>
    </submittedName>
</protein>
<dbReference type="AlphaFoldDB" id="A0A443LM57"/>
<evidence type="ECO:0000313" key="3">
    <source>
        <dbReference type="Proteomes" id="UP000286594"/>
    </source>
</evidence>
<evidence type="ECO:0000313" key="2">
    <source>
        <dbReference type="EMBL" id="RWR50250.1"/>
    </source>
</evidence>
<accession>A0A443LM57</accession>
<comment type="caution">
    <text evidence="2">The sequence shown here is derived from an EMBL/GenBank/DDBJ whole genome shotgun (WGS) entry which is preliminary data.</text>
</comment>
<dbReference type="SUPFAM" id="SSF51905">
    <property type="entry name" value="FAD/NAD(P)-binding domain"/>
    <property type="match status" value="1"/>
</dbReference>
<keyword evidence="3" id="KW-1185">Reference proteome</keyword>
<reference evidence="2 3" key="1">
    <citation type="submission" date="2019-01" db="EMBL/GenBank/DDBJ databases">
        <title>Sinorhodobacter populi sp. nov. isolated from the symptomatic bark tissue of Populus euramericana canker.</title>
        <authorList>
            <person name="Xu G."/>
        </authorList>
    </citation>
    <scope>NUCLEOTIDE SEQUENCE [LARGE SCALE GENOMIC DNA]</scope>
    <source>
        <strain evidence="2 3">CCTCC AB2012026</strain>
    </source>
</reference>
<name>A0A443LM57_9RHOB</name>